<name>A0A7I7L8X0_9MYCO</name>
<evidence type="ECO:0000256" key="5">
    <source>
        <dbReference type="SAM" id="MobiDB-lite"/>
    </source>
</evidence>
<keyword evidence="2 4" id="KW-0560">Oxidoreductase</keyword>
<dbReference type="Proteomes" id="UP000467164">
    <property type="component" value="Chromosome"/>
</dbReference>
<organism evidence="7 8">
    <name type="scientific">Mycobacterium shottsii</name>
    <dbReference type="NCBI Taxonomy" id="133549"/>
    <lineage>
        <taxon>Bacteria</taxon>
        <taxon>Bacillati</taxon>
        <taxon>Actinomycetota</taxon>
        <taxon>Actinomycetes</taxon>
        <taxon>Mycobacteriales</taxon>
        <taxon>Mycobacteriaceae</taxon>
        <taxon>Mycobacterium</taxon>
        <taxon>Mycobacterium ulcerans group</taxon>
    </lineage>
</organism>
<gene>
    <name evidence="7" type="ORF">MSHO_18660</name>
</gene>
<dbReference type="InterPro" id="IPR029510">
    <property type="entry name" value="Ald_DH_CS_GLU"/>
</dbReference>
<protein>
    <recommendedName>
        <fullName evidence="6">Aldehyde dehydrogenase domain-containing protein</fullName>
    </recommendedName>
</protein>
<evidence type="ECO:0000256" key="4">
    <source>
        <dbReference type="RuleBase" id="RU003345"/>
    </source>
</evidence>
<feature type="compositionally biased region" description="Basic and acidic residues" evidence="5">
    <location>
        <begin position="379"/>
        <end position="389"/>
    </location>
</feature>
<dbReference type="InterPro" id="IPR016162">
    <property type="entry name" value="Ald_DH_N"/>
</dbReference>
<dbReference type="Pfam" id="PF00171">
    <property type="entry name" value="Aldedh"/>
    <property type="match status" value="1"/>
</dbReference>
<dbReference type="InterPro" id="IPR015590">
    <property type="entry name" value="Aldehyde_DH_dom"/>
</dbReference>
<comment type="similarity">
    <text evidence="1 4">Belongs to the aldehyde dehydrogenase family.</text>
</comment>
<dbReference type="AlphaFoldDB" id="A0A7I7L8X0"/>
<dbReference type="SUPFAM" id="SSF53720">
    <property type="entry name" value="ALDH-like"/>
    <property type="match status" value="1"/>
</dbReference>
<dbReference type="InterPro" id="IPR016161">
    <property type="entry name" value="Ald_DH/histidinol_DH"/>
</dbReference>
<dbReference type="GO" id="GO:0016491">
    <property type="term" value="F:oxidoreductase activity"/>
    <property type="evidence" value="ECO:0007669"/>
    <property type="project" value="UniProtKB-KW"/>
</dbReference>
<dbReference type="PANTHER" id="PTHR42804">
    <property type="entry name" value="ALDEHYDE DEHYDROGENASE"/>
    <property type="match status" value="1"/>
</dbReference>
<feature type="active site" evidence="3">
    <location>
        <position position="254"/>
    </location>
</feature>
<evidence type="ECO:0000259" key="6">
    <source>
        <dbReference type="Pfam" id="PF00171"/>
    </source>
</evidence>
<dbReference type="PROSITE" id="PS00687">
    <property type="entry name" value="ALDEHYDE_DEHYDR_GLU"/>
    <property type="match status" value="1"/>
</dbReference>
<accession>A0A7I7L8X0</accession>
<dbReference type="PANTHER" id="PTHR42804:SF1">
    <property type="entry name" value="ALDEHYDE DEHYDROGENASE-RELATED"/>
    <property type="match status" value="1"/>
</dbReference>
<proteinExistence type="inferred from homology"/>
<feature type="domain" description="Aldehyde dehydrogenase" evidence="6">
    <location>
        <begin position="16"/>
        <end position="296"/>
    </location>
</feature>
<evidence type="ECO:0000256" key="2">
    <source>
        <dbReference type="ARBA" id="ARBA00023002"/>
    </source>
</evidence>
<dbReference type="KEGG" id="msho:MSHO_18660"/>
<evidence type="ECO:0000313" key="8">
    <source>
        <dbReference type="Proteomes" id="UP000467164"/>
    </source>
</evidence>
<feature type="compositionally biased region" description="Basic residues" evidence="5">
    <location>
        <begin position="369"/>
        <end position="378"/>
    </location>
</feature>
<feature type="compositionally biased region" description="Basic residues" evidence="5">
    <location>
        <begin position="341"/>
        <end position="359"/>
    </location>
</feature>
<evidence type="ECO:0000256" key="3">
    <source>
        <dbReference type="PROSITE-ProRule" id="PRU10007"/>
    </source>
</evidence>
<dbReference type="FunFam" id="3.40.605.10:FF:000007">
    <property type="entry name" value="NAD/NADP-dependent betaine aldehyde dehydrogenase"/>
    <property type="match status" value="1"/>
</dbReference>
<dbReference type="EMBL" id="AP022572">
    <property type="protein sequence ID" value="BBX56521.1"/>
    <property type="molecule type" value="Genomic_DNA"/>
</dbReference>
<keyword evidence="8" id="KW-1185">Reference proteome</keyword>
<feature type="region of interest" description="Disordered" evidence="5">
    <location>
        <begin position="298"/>
        <end position="398"/>
    </location>
</feature>
<sequence length="398" mass="41851">MGEKTEYDKLFIGGKWTEPSTSEVIEVHCPATGEYVGKVPLAAAADVDAAVAAARAAFDNGPWPSTPPKERATVIANALKLLEERKDHFAKLLADETGQPPMTVETMHWMGSIGALNFFAGPAVDQVRWKEIRNGSYGQTIVHREPIGVVGAIVAWNVPLFLAINKLGPALLAGCTVVLKPAAETPLTANALAEVFAEAGLPEGVLSVVPGGVETGQALTSNPGVDLFTFTGSSAVGKEIGRRAAEMLKPCTLELGGKSAAILLEDVDLTTAVPMMVFSGIMNTGQACVGQTRILAPGPALRGDRGGGKRLRTSTTGRAAVGPSRPNRVADLGEAAGQGRGLHRQGHRGRRPAGFRRRPPGGSGQRILRAAHRLRRRRQQDDDRARGDLRAGAGGDPL</sequence>
<evidence type="ECO:0000313" key="7">
    <source>
        <dbReference type="EMBL" id="BBX56521.1"/>
    </source>
</evidence>
<evidence type="ECO:0000256" key="1">
    <source>
        <dbReference type="ARBA" id="ARBA00009986"/>
    </source>
</evidence>
<dbReference type="Gene3D" id="3.40.605.10">
    <property type="entry name" value="Aldehyde Dehydrogenase, Chain A, domain 1"/>
    <property type="match status" value="1"/>
</dbReference>
<reference evidence="7 8" key="1">
    <citation type="journal article" date="2019" name="Emerg. Microbes Infect.">
        <title>Comprehensive subspecies identification of 175 nontuberculous mycobacteria species based on 7547 genomic profiles.</title>
        <authorList>
            <person name="Matsumoto Y."/>
            <person name="Kinjo T."/>
            <person name="Motooka D."/>
            <person name="Nabeya D."/>
            <person name="Jung N."/>
            <person name="Uechi K."/>
            <person name="Horii T."/>
            <person name="Iida T."/>
            <person name="Fujita J."/>
            <person name="Nakamura S."/>
        </authorList>
    </citation>
    <scope>NUCLEOTIDE SEQUENCE [LARGE SCALE GENOMIC DNA]</scope>
    <source>
        <strain evidence="7 8">JCM 12657</strain>
    </source>
</reference>